<feature type="compositionally biased region" description="Basic and acidic residues" evidence="1">
    <location>
        <begin position="556"/>
        <end position="565"/>
    </location>
</feature>
<reference evidence="2 3" key="1">
    <citation type="submission" date="2024-02" db="EMBL/GenBank/DDBJ databases">
        <authorList>
            <person name="Chen Y."/>
            <person name="Shah S."/>
            <person name="Dougan E. K."/>
            <person name="Thang M."/>
            <person name="Chan C."/>
        </authorList>
    </citation>
    <scope>NUCLEOTIDE SEQUENCE [LARGE SCALE GENOMIC DNA]</scope>
</reference>
<keyword evidence="3" id="KW-1185">Reference proteome</keyword>
<dbReference type="EMBL" id="CAXAMN010018890">
    <property type="protein sequence ID" value="CAK9053324.1"/>
    <property type="molecule type" value="Genomic_DNA"/>
</dbReference>
<evidence type="ECO:0000256" key="1">
    <source>
        <dbReference type="SAM" id="MobiDB-lite"/>
    </source>
</evidence>
<feature type="compositionally biased region" description="Basic and acidic residues" evidence="1">
    <location>
        <begin position="512"/>
        <end position="521"/>
    </location>
</feature>
<name>A0ABP0MPG1_9DINO</name>
<dbReference type="Proteomes" id="UP001642484">
    <property type="component" value="Unassembled WGS sequence"/>
</dbReference>
<feature type="compositionally biased region" description="Basic and acidic residues" evidence="1">
    <location>
        <begin position="427"/>
        <end position="449"/>
    </location>
</feature>
<protein>
    <submittedName>
        <fullName evidence="2">Uncharacterized protein</fullName>
    </submittedName>
</protein>
<evidence type="ECO:0000313" key="2">
    <source>
        <dbReference type="EMBL" id="CAK9053324.1"/>
    </source>
</evidence>
<proteinExistence type="predicted"/>
<feature type="region of interest" description="Disordered" evidence="1">
    <location>
        <begin position="494"/>
        <end position="603"/>
    </location>
</feature>
<feature type="region of interest" description="Disordered" evidence="1">
    <location>
        <begin position="427"/>
        <end position="452"/>
    </location>
</feature>
<gene>
    <name evidence="2" type="ORF">CCMP2556_LOCUS26815</name>
</gene>
<sequence length="603" mass="69535">MSVEVDGPRFKEIEIMAAEMETRLRDSVLRVLRPTLAQVSELEGKQKDLLSRVEEQNLQIAKVDGLESNVLQQNQFAKILEDVVTSTANQVQELEAISSKQFVELKSAFEASQMAVNVYKNDVLRLSREDTRIWDETTRLQQQHDEDVRTNRDNVNGCHKRIARVREEFEGHILVINKHREQLMEDLWGEGRGLNQLNRDLKQLNDFVSPIPEMMRQIAANERAVKTMAKRQEAFEQEFVQNRGDWQEYVRKQDVAMVEMKNDFKRQCNHLVAHNAEIMKDIRRDYTKEIEYIQETRLGIAKTLEQLGRTLADMEEKLAVERRRIDVIHHEITKEIEDLQRWRNSDRVDMMSDIHQFRTDLKQEKDGRNLLCGQVDNLKRLTGLMLEGCRVGSALSLQDFADRGNERWLCLTGEQIQAVAPFRASDLEKQRQRREDPRMREDPITDLKGRGGLVRTGYQPGQILFSGQHFDRCDLLILQGRLLQKAQQAYTKVDQVDEEGTEQPLQLTLPPKWKEKEREATEAPANATPRPEEGRSGPGYPAKVQRILYNSPRASGRRDAGDKGGKSIQLDGTKLPAIHSARREREPPKVATPPLSRPGTSDQ</sequence>
<evidence type="ECO:0000313" key="3">
    <source>
        <dbReference type="Proteomes" id="UP001642484"/>
    </source>
</evidence>
<comment type="caution">
    <text evidence="2">The sequence shown here is derived from an EMBL/GenBank/DDBJ whole genome shotgun (WGS) entry which is preliminary data.</text>
</comment>
<accession>A0ABP0MPG1</accession>
<organism evidence="2 3">
    <name type="scientific">Durusdinium trenchii</name>
    <dbReference type="NCBI Taxonomy" id="1381693"/>
    <lineage>
        <taxon>Eukaryota</taxon>
        <taxon>Sar</taxon>
        <taxon>Alveolata</taxon>
        <taxon>Dinophyceae</taxon>
        <taxon>Suessiales</taxon>
        <taxon>Symbiodiniaceae</taxon>
        <taxon>Durusdinium</taxon>
    </lineage>
</organism>